<dbReference type="EMBL" id="JH169129">
    <property type="protein sequence ID" value="EHB06026.1"/>
    <property type="molecule type" value="Genomic_DNA"/>
</dbReference>
<dbReference type="InParanoid" id="G5B9R5"/>
<sequence length="92" mass="9942">MPSPSRSCPARPGDLVPAPARSPPDRDHARTYEEQAGQHKDPADPEPESSAELCPCVPCRLRQGGRRGAPLLSRGLEVEHRRPSAALNKSGR</sequence>
<dbReference type="Proteomes" id="UP000006813">
    <property type="component" value="Unassembled WGS sequence"/>
</dbReference>
<feature type="region of interest" description="Disordered" evidence="1">
    <location>
        <begin position="1"/>
        <end position="92"/>
    </location>
</feature>
<proteinExistence type="predicted"/>
<gene>
    <name evidence="2" type="ORF">GW7_20741</name>
</gene>
<reference evidence="2 3" key="1">
    <citation type="journal article" date="2011" name="Nature">
        <title>Genome sequencing reveals insights into physiology and longevity of the naked mole rat.</title>
        <authorList>
            <person name="Kim E.B."/>
            <person name="Fang X."/>
            <person name="Fushan A.A."/>
            <person name="Huang Z."/>
            <person name="Lobanov A.V."/>
            <person name="Han L."/>
            <person name="Marino S.M."/>
            <person name="Sun X."/>
            <person name="Turanov A.A."/>
            <person name="Yang P."/>
            <person name="Yim S.H."/>
            <person name="Zhao X."/>
            <person name="Kasaikina M.V."/>
            <person name="Stoletzki N."/>
            <person name="Peng C."/>
            <person name="Polak P."/>
            <person name="Xiong Z."/>
            <person name="Kiezun A."/>
            <person name="Zhu Y."/>
            <person name="Chen Y."/>
            <person name="Kryukov G.V."/>
            <person name="Zhang Q."/>
            <person name="Peshkin L."/>
            <person name="Yang L."/>
            <person name="Bronson R.T."/>
            <person name="Buffenstein R."/>
            <person name="Wang B."/>
            <person name="Han C."/>
            <person name="Li Q."/>
            <person name="Chen L."/>
            <person name="Zhao W."/>
            <person name="Sunyaev S.R."/>
            <person name="Park T.J."/>
            <person name="Zhang G."/>
            <person name="Wang J."/>
            <person name="Gladyshev V.N."/>
        </authorList>
    </citation>
    <scope>NUCLEOTIDE SEQUENCE [LARGE SCALE GENOMIC DNA]</scope>
</reference>
<evidence type="ECO:0000313" key="2">
    <source>
        <dbReference type="EMBL" id="EHB06026.1"/>
    </source>
</evidence>
<dbReference type="AlphaFoldDB" id="G5B9R5"/>
<name>G5B9R5_HETGA</name>
<evidence type="ECO:0000313" key="3">
    <source>
        <dbReference type="Proteomes" id="UP000006813"/>
    </source>
</evidence>
<evidence type="ECO:0000256" key="1">
    <source>
        <dbReference type="SAM" id="MobiDB-lite"/>
    </source>
</evidence>
<feature type="compositionally biased region" description="Basic and acidic residues" evidence="1">
    <location>
        <begin position="23"/>
        <end position="43"/>
    </location>
</feature>
<accession>G5B9R5</accession>
<organism evidence="2 3">
    <name type="scientific">Heterocephalus glaber</name>
    <name type="common">Naked mole rat</name>
    <dbReference type="NCBI Taxonomy" id="10181"/>
    <lineage>
        <taxon>Eukaryota</taxon>
        <taxon>Metazoa</taxon>
        <taxon>Chordata</taxon>
        <taxon>Craniata</taxon>
        <taxon>Vertebrata</taxon>
        <taxon>Euteleostomi</taxon>
        <taxon>Mammalia</taxon>
        <taxon>Eutheria</taxon>
        <taxon>Euarchontoglires</taxon>
        <taxon>Glires</taxon>
        <taxon>Rodentia</taxon>
        <taxon>Hystricomorpha</taxon>
        <taxon>Bathyergidae</taxon>
        <taxon>Heterocephalus</taxon>
    </lineage>
</organism>
<protein>
    <submittedName>
        <fullName evidence="2">Uncharacterized protein</fullName>
    </submittedName>
</protein>